<accession>A0A0P7WQK9</accession>
<gene>
    <name evidence="3" type="ORF">HLUCCA05_14280</name>
</gene>
<dbReference type="STRING" id="1666912.Ga0058931_0057"/>
<evidence type="ECO:0000313" key="4">
    <source>
        <dbReference type="Proteomes" id="UP000050413"/>
    </source>
</evidence>
<dbReference type="InterPro" id="IPR029052">
    <property type="entry name" value="Metallo-depent_PP-like"/>
</dbReference>
<keyword evidence="3" id="KW-0269">Exonuclease</keyword>
<organism evidence="3 4">
    <name type="scientific">Roseibaca calidilacus</name>
    <dbReference type="NCBI Taxonomy" id="1666912"/>
    <lineage>
        <taxon>Bacteria</taxon>
        <taxon>Pseudomonadati</taxon>
        <taxon>Pseudomonadota</taxon>
        <taxon>Alphaproteobacteria</taxon>
        <taxon>Rhodobacterales</taxon>
        <taxon>Paracoccaceae</taxon>
        <taxon>Roseinatronobacter</taxon>
    </lineage>
</organism>
<evidence type="ECO:0000259" key="2">
    <source>
        <dbReference type="Pfam" id="PF00149"/>
    </source>
</evidence>
<dbReference type="Proteomes" id="UP000050413">
    <property type="component" value="Unassembled WGS sequence"/>
</dbReference>
<comment type="caution">
    <text evidence="3">The sequence shown here is derived from an EMBL/GenBank/DDBJ whole genome shotgun (WGS) entry which is preliminary data.</text>
</comment>
<dbReference type="GO" id="GO:0004527">
    <property type="term" value="F:exonuclease activity"/>
    <property type="evidence" value="ECO:0007669"/>
    <property type="project" value="UniProtKB-KW"/>
</dbReference>
<dbReference type="PATRIC" id="fig|1666912.4.peg.720"/>
<protein>
    <submittedName>
        <fullName evidence="3">DNA repair exonuclease</fullName>
    </submittedName>
</protein>
<sequence length="421" mass="44922">MTKPQYSVVSVPKILHTADIHLDSPLRSLALRDEALHDRVQAATRMAFTRLVDTALAEQVLALLIAGDLFDGRARSARTAAFLTAQLERLRGAGIRVFYIKGNHDAENPLSGALDLPENVHVFDARGGCVQLTDTIWIHGVSFAKAEAPDSLLPRFPAPVPGAVNIAMLHTSLAGAAGHDTYAPCRLSDLTGMGFDYWALGHIHKRQVHASDPWVVMPGIPQGRDIGEAGPKSATLLRISDDGIALSEVPSSVVEFTLSSLDISNVDSDDALRTALRRHIHALAEGLTAGSGVLRLTLSGTPPRHWHILRDRDYWVETVAALLQDSGKLWLDKLLLELDAPGNATPSGSATAELGRLMQGIGTEPAFAAAARAEIEELTGDLPASVRAALLDGPDAPDRLAETLSQSGARRVLARLKGAEG</sequence>
<feature type="domain" description="Calcineurin-like phosphoesterase" evidence="2">
    <location>
        <begin position="13"/>
        <end position="205"/>
    </location>
</feature>
<dbReference type="PIRSF" id="PIRSF033091">
    <property type="entry name" value="Pesterase_YhaO"/>
    <property type="match status" value="1"/>
</dbReference>
<dbReference type="PANTHER" id="PTHR30337">
    <property type="entry name" value="COMPONENT OF ATP-DEPENDENT DSDNA EXONUCLEASE"/>
    <property type="match status" value="1"/>
</dbReference>
<dbReference type="InterPro" id="IPR041796">
    <property type="entry name" value="Mre11_N"/>
</dbReference>
<dbReference type="InterPro" id="IPR050535">
    <property type="entry name" value="DNA_Repair-Maintenance_Comp"/>
</dbReference>
<dbReference type="AlphaFoldDB" id="A0A0P7WQK9"/>
<reference evidence="3 4" key="1">
    <citation type="submission" date="2015-09" db="EMBL/GenBank/DDBJ databases">
        <title>Identification and resolution of microdiversity through metagenomic sequencing of parallel consortia.</title>
        <authorList>
            <person name="Nelson W.C."/>
            <person name="Romine M.F."/>
            <person name="Lindemann S.R."/>
        </authorList>
    </citation>
    <scope>NUCLEOTIDE SEQUENCE [LARGE SCALE GENOMIC DNA]</scope>
    <source>
        <strain evidence="3">HL-91</strain>
    </source>
</reference>
<dbReference type="PANTHER" id="PTHR30337:SF7">
    <property type="entry name" value="PHOSPHOESTERASE"/>
    <property type="match status" value="1"/>
</dbReference>
<dbReference type="Pfam" id="PF00149">
    <property type="entry name" value="Metallophos"/>
    <property type="match status" value="1"/>
</dbReference>
<dbReference type="InterPro" id="IPR004843">
    <property type="entry name" value="Calcineurin-like_PHP"/>
</dbReference>
<dbReference type="RefSeq" id="WP_245638737.1">
    <property type="nucleotide sequence ID" value="NZ_FBYC01000001.1"/>
</dbReference>
<name>A0A0P7WQK9_9RHOB</name>
<dbReference type="SUPFAM" id="SSF56300">
    <property type="entry name" value="Metallo-dependent phosphatases"/>
    <property type="match status" value="1"/>
</dbReference>
<evidence type="ECO:0000256" key="1">
    <source>
        <dbReference type="ARBA" id="ARBA00022801"/>
    </source>
</evidence>
<keyword evidence="1" id="KW-0378">Hydrolase</keyword>
<dbReference type="EMBL" id="LJSG01000021">
    <property type="protein sequence ID" value="KPP89501.1"/>
    <property type="molecule type" value="Genomic_DNA"/>
</dbReference>
<dbReference type="CDD" id="cd00840">
    <property type="entry name" value="MPP_Mre11_N"/>
    <property type="match status" value="1"/>
</dbReference>
<keyword evidence="3" id="KW-0540">Nuclease</keyword>
<dbReference type="InterPro" id="IPR014576">
    <property type="entry name" value="Pesterase_YhaO"/>
</dbReference>
<evidence type="ECO:0000313" key="3">
    <source>
        <dbReference type="EMBL" id="KPP89501.1"/>
    </source>
</evidence>
<dbReference type="Gene3D" id="3.60.21.10">
    <property type="match status" value="1"/>
</dbReference>
<proteinExistence type="predicted"/>